<reference evidence="3" key="1">
    <citation type="submission" date="2020-11" db="EMBL/GenBank/DDBJ databases">
        <title>Sequencing the genomes of 1000 actinobacteria strains.</title>
        <authorList>
            <person name="Klenk H.-P."/>
        </authorList>
    </citation>
    <scope>NUCLEOTIDE SEQUENCE</scope>
    <source>
        <strain evidence="3">DSM 43175</strain>
    </source>
</reference>
<organism evidence="3 4">
    <name type="scientific">Actinomadura viridis</name>
    <dbReference type="NCBI Taxonomy" id="58110"/>
    <lineage>
        <taxon>Bacteria</taxon>
        <taxon>Bacillati</taxon>
        <taxon>Actinomycetota</taxon>
        <taxon>Actinomycetes</taxon>
        <taxon>Streptosporangiales</taxon>
        <taxon>Thermomonosporaceae</taxon>
        <taxon>Actinomadura</taxon>
    </lineage>
</organism>
<comment type="caution">
    <text evidence="3">The sequence shown here is derived from an EMBL/GenBank/DDBJ whole genome shotgun (WGS) entry which is preliminary data.</text>
</comment>
<evidence type="ECO:0000259" key="2">
    <source>
        <dbReference type="Pfam" id="PF20611"/>
    </source>
</evidence>
<feature type="region of interest" description="Disordered" evidence="1">
    <location>
        <begin position="208"/>
        <end position="230"/>
    </location>
</feature>
<evidence type="ECO:0000256" key="1">
    <source>
        <dbReference type="SAM" id="MobiDB-lite"/>
    </source>
</evidence>
<dbReference type="EMBL" id="JADOUA010000001">
    <property type="protein sequence ID" value="MBG6091384.1"/>
    <property type="molecule type" value="Genomic_DNA"/>
</dbReference>
<keyword evidence="4" id="KW-1185">Reference proteome</keyword>
<evidence type="ECO:0000313" key="4">
    <source>
        <dbReference type="Proteomes" id="UP000614047"/>
    </source>
</evidence>
<name>A0A931GSY9_9ACTN</name>
<dbReference type="Pfam" id="PF20611">
    <property type="entry name" value="DUF6801"/>
    <property type="match status" value="1"/>
</dbReference>
<evidence type="ECO:0000313" key="3">
    <source>
        <dbReference type="EMBL" id="MBG6091384.1"/>
    </source>
</evidence>
<dbReference type="AlphaFoldDB" id="A0A931GSY9"/>
<protein>
    <recommendedName>
        <fullName evidence="2">DUF6801 domain-containing protein</fullName>
    </recommendedName>
</protein>
<accession>A0A931GSY9</accession>
<proteinExistence type="predicted"/>
<sequence>MSGRGRWGPGRLARTAAIASVVLVAGLIPGAGVALGDTQRADVGIGYTCRLPSAPARVDVRVKAVFPATGKIGTPARTDDVALTVTIPRESLGDLTKDDAVSVAGTARLQTLWTQAEQPLSVEWPGLTVPEKKLPRDGALVLKASGQVPTTAVTKAGDLVVSAGELTFRLQTRNASGAVTSPGGLSFSCVPDLGQDTTLVTVPVAGPEQAPVTTSPGGGEAPARTGPRVRNDDVCPPMPEPKLNPKFPVPEPPPGVDPSPIAPDYSCAWVEGHANVNKLKGASALKGKASVIIGLDQFFKAETPPEDPHGYAQARTIALSYLNSTQSTFLTFGFMPTTATMEITQIGTANAIAIGPAATDSPRPTITTVTAEASIRLRDVKVNGTPMDVGPNCKTARPVRLTLTGDNTADPSYEVALGGRLSGTADVPAFSGCGVDDDLDRLLTASVSGKGNYVRLTQGPVCYVVAKDPNIYPCPPEVFGYTITPGGDFRFTSGEIVFRVGIGSTRTIKCATSEVRGTFKRGSGIDPRSLGTAAALTFNDCVGQGNLASLGNVTVRTVAPLRLGHNMTAGLDKTTGTMNLQVSTPHLEVSGGSCRFKAVGAGGSPTYRFGMQYPNGSSSLTVPSGATGTVAEATGCPSDVRGSFGIVTPVPYTVDSPQLFKYGGTPK</sequence>
<gene>
    <name evidence="3" type="ORF">IW256_005497</name>
</gene>
<dbReference type="InterPro" id="IPR046542">
    <property type="entry name" value="DUF6801"/>
</dbReference>
<dbReference type="RefSeq" id="WP_197013701.1">
    <property type="nucleotide sequence ID" value="NZ_BAABES010000036.1"/>
</dbReference>
<dbReference type="Proteomes" id="UP000614047">
    <property type="component" value="Unassembled WGS sequence"/>
</dbReference>
<feature type="domain" description="DUF6801" evidence="2">
    <location>
        <begin position="47"/>
        <end position="199"/>
    </location>
</feature>